<protein>
    <submittedName>
        <fullName evidence="3">VWA-like domain-containing protein</fullName>
    </submittedName>
</protein>
<reference evidence="4" key="1">
    <citation type="journal article" date="2019" name="Int. J. Syst. Evol. Microbiol.">
        <title>The Global Catalogue of Microorganisms (GCM) 10K type strain sequencing project: providing services to taxonomists for standard genome sequencing and annotation.</title>
        <authorList>
            <consortium name="The Broad Institute Genomics Platform"/>
            <consortium name="The Broad Institute Genome Sequencing Center for Infectious Disease"/>
            <person name="Wu L."/>
            <person name="Ma J."/>
        </authorList>
    </citation>
    <scope>NUCLEOTIDE SEQUENCE [LARGE SCALE GENOMIC DNA]</scope>
    <source>
        <strain evidence="4">JCM 17809</strain>
    </source>
</reference>
<dbReference type="PANTHER" id="PTHR38730:SF1">
    <property type="entry name" value="SLL7028 PROTEIN"/>
    <property type="match status" value="1"/>
</dbReference>
<dbReference type="EMBL" id="BAABGM010000011">
    <property type="protein sequence ID" value="GAA4404907.1"/>
    <property type="molecule type" value="Genomic_DNA"/>
</dbReference>
<sequence length="426" mass="45230">MTGDGAVVDDRKLTAAKLWLVSPPPDGSGRRSAERPRDLPYLSHALYALVTVPAPEVPTMTCDEWWRVYVNEDWLAAASVPDVARELAHLVWHLLSDHTGRARTMGVDSSTAPAWTTATDATVAATLDPDELRPSRLARASDLSLPPNRSAEEYYAALSGLPTPADETDAAGLGPADGCGSGADGIRRSHELGPDEDQAGVVTTAGARAIRDAVAVEFRGHHTRRGTDPGYALRWVQQMLEPTVAWEPLLAGAVRRAVGWAAGRGEYTYLRPSRRAGSVPGVVLPGQRRPVPDVAVIVDTSASVDDQLLARALGEVDAVLLALAVPGTALTFYSVDAAVHTVQQLRSARDATLAGAGGTDLRHGFAAVDRQRPRPDVVVTFTDADTPWPAAPPPGAAVIAAVLGRRHQQLPATPDWATRVECRVDS</sequence>
<dbReference type="InterPro" id="IPR018698">
    <property type="entry name" value="VWA-like_dom"/>
</dbReference>
<evidence type="ECO:0000313" key="3">
    <source>
        <dbReference type="EMBL" id="GAA4404907.1"/>
    </source>
</evidence>
<feature type="domain" description="Putative metallopeptidase" evidence="2">
    <location>
        <begin position="39"/>
        <end position="286"/>
    </location>
</feature>
<evidence type="ECO:0000259" key="1">
    <source>
        <dbReference type="Pfam" id="PF09967"/>
    </source>
</evidence>
<feature type="domain" description="VWA-like" evidence="1">
    <location>
        <begin position="294"/>
        <end position="417"/>
    </location>
</feature>
<gene>
    <name evidence="3" type="ORF">GCM10023168_18100</name>
</gene>
<dbReference type="Pfam" id="PF13203">
    <property type="entry name" value="DUF2201_N"/>
    <property type="match status" value="1"/>
</dbReference>
<name>A0ABP8KEE0_9MICO</name>
<proteinExistence type="predicted"/>
<evidence type="ECO:0000313" key="4">
    <source>
        <dbReference type="Proteomes" id="UP001500945"/>
    </source>
</evidence>
<dbReference type="Pfam" id="PF09967">
    <property type="entry name" value="DUF2201"/>
    <property type="match status" value="1"/>
</dbReference>
<accession>A0ABP8KEE0</accession>
<organism evidence="3 4">
    <name type="scientific">Fodinibacter luteus</name>
    <dbReference type="NCBI Taxonomy" id="552064"/>
    <lineage>
        <taxon>Bacteria</taxon>
        <taxon>Bacillati</taxon>
        <taxon>Actinomycetota</taxon>
        <taxon>Actinomycetes</taxon>
        <taxon>Micrococcales</taxon>
        <taxon>Intrasporangiaceae</taxon>
        <taxon>Fodinibacter (ex Wang et al. 2009)</taxon>
    </lineage>
</organism>
<evidence type="ECO:0000259" key="2">
    <source>
        <dbReference type="Pfam" id="PF13203"/>
    </source>
</evidence>
<dbReference type="Proteomes" id="UP001500945">
    <property type="component" value="Unassembled WGS sequence"/>
</dbReference>
<keyword evidence="4" id="KW-1185">Reference proteome</keyword>
<dbReference type="InterPro" id="IPR025154">
    <property type="entry name" value="Put_metallopeptidase_dom"/>
</dbReference>
<comment type="caution">
    <text evidence="3">The sequence shown here is derived from an EMBL/GenBank/DDBJ whole genome shotgun (WGS) entry which is preliminary data.</text>
</comment>
<dbReference type="PANTHER" id="PTHR38730">
    <property type="entry name" value="SLL7028 PROTEIN"/>
    <property type="match status" value="1"/>
</dbReference>